<dbReference type="PRINTS" id="PR00081">
    <property type="entry name" value="GDHRDH"/>
</dbReference>
<keyword evidence="4" id="KW-1185">Reference proteome</keyword>
<evidence type="ECO:0000256" key="1">
    <source>
        <dbReference type="ARBA" id="ARBA00022857"/>
    </source>
</evidence>
<dbReference type="Gene3D" id="3.40.50.720">
    <property type="entry name" value="NAD(P)-binding Rossmann-like Domain"/>
    <property type="match status" value="1"/>
</dbReference>
<dbReference type="Proteomes" id="UP000758603">
    <property type="component" value="Unassembled WGS sequence"/>
</dbReference>
<comment type="similarity">
    <text evidence="2">Belongs to the short-chain dehydrogenases/reductases (SDR) family.</text>
</comment>
<dbReference type="Pfam" id="PF00106">
    <property type="entry name" value="adh_short"/>
    <property type="match status" value="1"/>
</dbReference>
<organism evidence="3 4">
    <name type="scientific">Truncatella angustata</name>
    <dbReference type="NCBI Taxonomy" id="152316"/>
    <lineage>
        <taxon>Eukaryota</taxon>
        <taxon>Fungi</taxon>
        <taxon>Dikarya</taxon>
        <taxon>Ascomycota</taxon>
        <taxon>Pezizomycotina</taxon>
        <taxon>Sordariomycetes</taxon>
        <taxon>Xylariomycetidae</taxon>
        <taxon>Amphisphaeriales</taxon>
        <taxon>Sporocadaceae</taxon>
        <taxon>Truncatella</taxon>
    </lineage>
</organism>
<keyword evidence="1" id="KW-0521">NADP</keyword>
<dbReference type="InterPro" id="IPR002347">
    <property type="entry name" value="SDR_fam"/>
</dbReference>
<dbReference type="InterPro" id="IPR051911">
    <property type="entry name" value="SDR_oxidoreductase"/>
</dbReference>
<dbReference type="InterPro" id="IPR036291">
    <property type="entry name" value="NAD(P)-bd_dom_sf"/>
</dbReference>
<evidence type="ECO:0000313" key="3">
    <source>
        <dbReference type="EMBL" id="KAH6653811.1"/>
    </source>
</evidence>
<proteinExistence type="inferred from homology"/>
<name>A0A9P8ZY98_9PEZI</name>
<dbReference type="GeneID" id="70126856"/>
<dbReference type="SUPFAM" id="SSF51735">
    <property type="entry name" value="NAD(P)-binding Rossmann-fold domains"/>
    <property type="match status" value="1"/>
</dbReference>
<sequence length="293" mass="31853">MTSSSKTIKPLTWLITGCSSGFGLQIARHALAAGHEVIATSRVPSKNPDLVQEIEAAGARWLSLDVNSTKSANVIIDLEERGTHIDVLVNSAGIGLAGPVEAFSEEEIRGLLETNFFGPYRLMRAIIPYMRARRRGTIVNLSSGSGLEARESLGAYGASKAALDNITKTLAREVAEFNVRVLLVYMGAFNTPMSTQVSLVREPLAADYRNTVLEKYYNVFKEKNMVVKGDHKKAVKAIYEVVVGEGVGAGLESEVQIALGKDCAVRVEEVRQRLSHMMEVCGEICHNVDVDAD</sequence>
<reference evidence="3" key="1">
    <citation type="journal article" date="2021" name="Nat. Commun.">
        <title>Genetic determinants of endophytism in the Arabidopsis root mycobiome.</title>
        <authorList>
            <person name="Mesny F."/>
            <person name="Miyauchi S."/>
            <person name="Thiergart T."/>
            <person name="Pickel B."/>
            <person name="Atanasova L."/>
            <person name="Karlsson M."/>
            <person name="Huettel B."/>
            <person name="Barry K.W."/>
            <person name="Haridas S."/>
            <person name="Chen C."/>
            <person name="Bauer D."/>
            <person name="Andreopoulos W."/>
            <person name="Pangilinan J."/>
            <person name="LaButti K."/>
            <person name="Riley R."/>
            <person name="Lipzen A."/>
            <person name="Clum A."/>
            <person name="Drula E."/>
            <person name="Henrissat B."/>
            <person name="Kohler A."/>
            <person name="Grigoriev I.V."/>
            <person name="Martin F.M."/>
            <person name="Hacquard S."/>
        </authorList>
    </citation>
    <scope>NUCLEOTIDE SEQUENCE</scope>
    <source>
        <strain evidence="3">MPI-SDFR-AT-0073</strain>
    </source>
</reference>
<dbReference type="RefSeq" id="XP_045958081.1">
    <property type="nucleotide sequence ID" value="XM_046097964.1"/>
</dbReference>
<dbReference type="PROSITE" id="PS00061">
    <property type="entry name" value="ADH_SHORT"/>
    <property type="match status" value="1"/>
</dbReference>
<dbReference type="EMBL" id="JAGPXC010000004">
    <property type="protein sequence ID" value="KAH6653811.1"/>
    <property type="molecule type" value="Genomic_DNA"/>
</dbReference>
<dbReference type="PANTHER" id="PTHR43976">
    <property type="entry name" value="SHORT CHAIN DEHYDROGENASE"/>
    <property type="match status" value="1"/>
</dbReference>
<accession>A0A9P8ZY98</accession>
<dbReference type="PRINTS" id="PR00080">
    <property type="entry name" value="SDRFAMILY"/>
</dbReference>
<evidence type="ECO:0000256" key="2">
    <source>
        <dbReference type="RuleBase" id="RU000363"/>
    </source>
</evidence>
<dbReference type="InterPro" id="IPR020904">
    <property type="entry name" value="Sc_DH/Rdtase_CS"/>
</dbReference>
<comment type="caution">
    <text evidence="3">The sequence shown here is derived from an EMBL/GenBank/DDBJ whole genome shotgun (WGS) entry which is preliminary data.</text>
</comment>
<protein>
    <submittedName>
        <fullName evidence="3">Uncharacterized protein</fullName>
    </submittedName>
</protein>
<dbReference type="PANTHER" id="PTHR43976:SF6">
    <property type="entry name" value="OXIDOREDUCTASE, PUTATIVE (AFU_ORTHOLOGUE AFUA_1G13950)-RELATED"/>
    <property type="match status" value="1"/>
</dbReference>
<gene>
    <name evidence="3" type="ORF">BKA67DRAFT_518008</name>
</gene>
<dbReference type="OrthoDB" id="1933717at2759"/>
<evidence type="ECO:0000313" key="4">
    <source>
        <dbReference type="Proteomes" id="UP000758603"/>
    </source>
</evidence>
<dbReference type="AlphaFoldDB" id="A0A9P8ZY98"/>